<dbReference type="SUPFAM" id="SSF52151">
    <property type="entry name" value="FabD/lysophospholipase-like"/>
    <property type="match status" value="1"/>
</dbReference>
<evidence type="ECO:0000256" key="1">
    <source>
        <dbReference type="ARBA" id="ARBA00022801"/>
    </source>
</evidence>
<feature type="region of interest" description="Disordered" evidence="5">
    <location>
        <begin position="532"/>
        <end position="560"/>
    </location>
</feature>
<feature type="short sequence motif" description="GXGXXG" evidence="4">
    <location>
        <begin position="210"/>
        <end position="215"/>
    </location>
</feature>
<dbReference type="KEGG" id="fcy:FRACYDRAFT_182331"/>
<feature type="domain" description="PNPLA" evidence="6">
    <location>
        <begin position="206"/>
        <end position="411"/>
    </location>
</feature>
<dbReference type="PROSITE" id="PS51635">
    <property type="entry name" value="PNPLA"/>
    <property type="match status" value="1"/>
</dbReference>
<dbReference type="GO" id="GO:0016298">
    <property type="term" value="F:lipase activity"/>
    <property type="evidence" value="ECO:0007669"/>
    <property type="project" value="UniProtKB-ARBA"/>
</dbReference>
<dbReference type="AlphaFoldDB" id="A0A1E7FMX3"/>
<dbReference type="Proteomes" id="UP000095751">
    <property type="component" value="Unassembled WGS sequence"/>
</dbReference>
<gene>
    <name evidence="7" type="ORF">FRACYDRAFT_182331</name>
</gene>
<dbReference type="EMBL" id="KV784355">
    <property type="protein sequence ID" value="OEU19486.1"/>
    <property type="molecule type" value="Genomic_DNA"/>
</dbReference>
<dbReference type="InterPro" id="IPR016035">
    <property type="entry name" value="Acyl_Trfase/lysoPLipase"/>
</dbReference>
<feature type="region of interest" description="Disordered" evidence="5">
    <location>
        <begin position="174"/>
        <end position="196"/>
    </location>
</feature>
<evidence type="ECO:0000259" key="6">
    <source>
        <dbReference type="PROSITE" id="PS51635"/>
    </source>
</evidence>
<keyword evidence="2 4" id="KW-0442">Lipid degradation</keyword>
<evidence type="ECO:0000256" key="5">
    <source>
        <dbReference type="SAM" id="MobiDB-lite"/>
    </source>
</evidence>
<evidence type="ECO:0000256" key="4">
    <source>
        <dbReference type="PROSITE-ProRule" id="PRU01161"/>
    </source>
</evidence>
<dbReference type="InterPro" id="IPR050301">
    <property type="entry name" value="NTE"/>
</dbReference>
<evidence type="ECO:0000256" key="3">
    <source>
        <dbReference type="ARBA" id="ARBA00023098"/>
    </source>
</evidence>
<dbReference type="PANTHER" id="PTHR14226">
    <property type="entry name" value="NEUROPATHY TARGET ESTERASE/SWISS CHEESE D.MELANOGASTER"/>
    <property type="match status" value="1"/>
</dbReference>
<proteinExistence type="predicted"/>
<dbReference type="Gene3D" id="3.40.1090.10">
    <property type="entry name" value="Cytosolic phospholipase A2 catalytic domain"/>
    <property type="match status" value="1"/>
</dbReference>
<feature type="region of interest" description="Disordered" evidence="5">
    <location>
        <begin position="657"/>
        <end position="679"/>
    </location>
</feature>
<accession>A0A1E7FMX3</accession>
<dbReference type="PANTHER" id="PTHR14226:SF64">
    <property type="entry name" value="PNPLA DOMAIN-CONTAINING PROTEIN"/>
    <property type="match status" value="1"/>
</dbReference>
<keyword evidence="3 4" id="KW-0443">Lipid metabolism</keyword>
<feature type="compositionally biased region" description="Low complexity" evidence="5">
    <location>
        <begin position="533"/>
        <end position="559"/>
    </location>
</feature>
<feature type="active site" description="Proton acceptor" evidence="4">
    <location>
        <position position="397"/>
    </location>
</feature>
<reference evidence="7 8" key="1">
    <citation type="submission" date="2016-09" db="EMBL/GenBank/DDBJ databases">
        <title>Extensive genetic diversity and differential bi-allelic expression allows diatom success in the polar Southern Ocean.</title>
        <authorList>
            <consortium name="DOE Joint Genome Institute"/>
            <person name="Mock T."/>
            <person name="Otillar R.P."/>
            <person name="Strauss J."/>
            <person name="Dupont C."/>
            <person name="Frickenhaus S."/>
            <person name="Maumus F."/>
            <person name="Mcmullan M."/>
            <person name="Sanges R."/>
            <person name="Schmutz J."/>
            <person name="Toseland A."/>
            <person name="Valas R."/>
            <person name="Veluchamy A."/>
            <person name="Ward B.J."/>
            <person name="Allen A."/>
            <person name="Barry K."/>
            <person name="Falciatore A."/>
            <person name="Ferrante M."/>
            <person name="Fortunato A.E."/>
            <person name="Gloeckner G."/>
            <person name="Gruber A."/>
            <person name="Hipkin R."/>
            <person name="Janech M."/>
            <person name="Kroth P."/>
            <person name="Leese F."/>
            <person name="Lindquist E."/>
            <person name="Lyon B.R."/>
            <person name="Martin J."/>
            <person name="Mayer C."/>
            <person name="Parker M."/>
            <person name="Quesneville H."/>
            <person name="Raymond J."/>
            <person name="Uhlig C."/>
            <person name="Valentin K.U."/>
            <person name="Worden A.Z."/>
            <person name="Armbrust E.V."/>
            <person name="Bowler C."/>
            <person name="Green B."/>
            <person name="Moulton V."/>
            <person name="Van Oosterhout C."/>
            <person name="Grigoriev I."/>
        </authorList>
    </citation>
    <scope>NUCLEOTIDE SEQUENCE [LARGE SCALE GENOMIC DNA]</scope>
    <source>
        <strain evidence="7 8">CCMP1102</strain>
    </source>
</reference>
<feature type="active site" description="Nucleophile" evidence="4">
    <location>
        <position position="241"/>
    </location>
</feature>
<sequence length="700" mass="79311">MKPSLSPLGLDPSLLSIDDAIPSHEGAALISSLFRSKQRINGEIFFPSSPSSIIRPTTATASSRLISKLNNPKQLKLKLKKPKRRTTTTILKELFKKEKKSPPLELTTVEELDRYWPEHIDDNVGPYTEPIDYNRLLKGISVKGDTQIIGSKNHTDFIHPVLKLMYERKRKKKLQEEEENASSISSSDSETKNTKTEKVANEKIALVVEGGGMRGCVSAGMVCAIHFLGLEDTIDIVYGSSAGAVIAAYFVSRQLPYYGPEVYYDALTTFNNVIDQYENNYFMDYKRITRSMGLGLCDPRLLKDVIKRPIQGKPMMNLQYMFTNVMQDIKKIDFDTFNKRQSIQPLKVVSTSLISEQPVVLSKENGHFNSIQDLCNSLHASCLLPGIAGPVMNVLKDPPTKDNNNEQQQPLPTFVLRNNNNQNNDKSNNDTKKNENINLLYEPLGDAMFSEPIPYNIAEKDGNATHILVIRSSPDGTNLIASDTIIKWMGSLIYRRYFLKKNNLPNMYQRLQKQQKHQRIYAKNILELNEYASSSPPKESKSESNSNSNSNSNSKQKPSVMTIALSPNTTEVSHLETSREGIFTGVRQGFARAYDALVEDPLKRGNGAKMALQYFPDEILDYNPNDIKNTNDPDSSSLFKSAFELYIESTGIKPKTWQQQEDEIKNEKEKNRKQRQVSSERLKRSIIRYYDQCTINDDTR</sequence>
<evidence type="ECO:0000256" key="2">
    <source>
        <dbReference type="ARBA" id="ARBA00022963"/>
    </source>
</evidence>
<keyword evidence="1 4" id="KW-0378">Hydrolase</keyword>
<name>A0A1E7FMX3_9STRA</name>
<dbReference type="InterPro" id="IPR002641">
    <property type="entry name" value="PNPLA_dom"/>
</dbReference>
<dbReference type="GO" id="GO:0016042">
    <property type="term" value="P:lipid catabolic process"/>
    <property type="evidence" value="ECO:0007669"/>
    <property type="project" value="UniProtKB-UniRule"/>
</dbReference>
<comment type="caution">
    <text evidence="4">Lacks conserved residue(s) required for the propagation of feature annotation.</text>
</comment>
<dbReference type="OrthoDB" id="45309at2759"/>
<evidence type="ECO:0000313" key="8">
    <source>
        <dbReference type="Proteomes" id="UP000095751"/>
    </source>
</evidence>
<feature type="region of interest" description="Disordered" evidence="5">
    <location>
        <begin position="413"/>
        <end position="434"/>
    </location>
</feature>
<protein>
    <recommendedName>
        <fullName evidence="6">PNPLA domain-containing protein</fullName>
    </recommendedName>
</protein>
<feature type="short sequence motif" description="GXSXG" evidence="4">
    <location>
        <begin position="239"/>
        <end position="243"/>
    </location>
</feature>
<dbReference type="InParanoid" id="A0A1E7FMX3"/>
<dbReference type="Pfam" id="PF01734">
    <property type="entry name" value="Patatin"/>
    <property type="match status" value="1"/>
</dbReference>
<organism evidence="7 8">
    <name type="scientific">Fragilariopsis cylindrus CCMP1102</name>
    <dbReference type="NCBI Taxonomy" id="635003"/>
    <lineage>
        <taxon>Eukaryota</taxon>
        <taxon>Sar</taxon>
        <taxon>Stramenopiles</taxon>
        <taxon>Ochrophyta</taxon>
        <taxon>Bacillariophyta</taxon>
        <taxon>Bacillariophyceae</taxon>
        <taxon>Bacillariophycidae</taxon>
        <taxon>Bacillariales</taxon>
        <taxon>Bacillariaceae</taxon>
        <taxon>Fragilariopsis</taxon>
    </lineage>
</organism>
<keyword evidence="8" id="KW-1185">Reference proteome</keyword>
<evidence type="ECO:0000313" key="7">
    <source>
        <dbReference type="EMBL" id="OEU19486.1"/>
    </source>
</evidence>
<dbReference type="GO" id="GO:0052689">
    <property type="term" value="F:carboxylic ester hydrolase activity"/>
    <property type="evidence" value="ECO:0007669"/>
    <property type="project" value="UniProtKB-ARBA"/>
</dbReference>